<gene>
    <name evidence="9" type="ORF">MB14_12800</name>
</gene>
<evidence type="ECO:0000256" key="3">
    <source>
        <dbReference type="ARBA" id="ARBA00011897"/>
    </source>
</evidence>
<dbReference type="GO" id="GO:0005829">
    <property type="term" value="C:cytosol"/>
    <property type="evidence" value="ECO:0007669"/>
    <property type="project" value="TreeGrafter"/>
</dbReference>
<protein>
    <recommendedName>
        <fullName evidence="3">prolyl oligopeptidase</fullName>
        <ecNumber evidence="3">3.4.21.26</ecNumber>
    </recommendedName>
</protein>
<sequence>MNARVIIFHLLFILFSLALFGQKKINYPTVEKANIYDIYHGDSIHDPYQWMENLEDPRLKGWLEDQKDILEKKKRQHVNTQNLNAQLYSLYSKTIEIVDSDYEPELYFESEKYQFDYKTVRNDRTPELLFKRTADKRYRVLFRMRDLRRNKDDNVVVENVIINDDENLAALFVSFNGSDWREVYFCDLIKEELLPEKLTFLRNTSWLVWHGRNVYYDRYNTSEESEITKIARGQKLFFHNVDEPQESDRLVYTNQDTTGKTHFRFQKLGPEKLFFSYNTESRNRFYSVLSTVSLIDKQSFIPKNFLVYPSSQDASFNLEAIFGDTLLLSTTSGAPNGRVVKTNIHQENQLAEVIPQFDIPLVDVLKIDKDKVVAIYADKGTNKALVFDTQGTLLKSIEAPAGKYLSNVALDKKREGYLTFTISSFYHPELKFHLSLDNFKLEPASRLEMPYDPEELETKYVTYTSKDGTEIPMYLTMKKGLKMNGKNPTLIYGYGGYGITLRPNFDEAHTLMILHGGILAVPAVRGSGEKGRDWALEGRRLKKQNTIDDFISAAEYLIENKYTSCEKLALNGSSHGGLIMTSVMIQRPELFKTVIAEAGPYDMLRLENYSAGYTFTNLDEFGSVNNKTDFDNLLSYSPLHNVKSGIKYPNLLLITGDSDTRVPPFHTYKFLATLQEKASNESLYHLYVIPGTGHDQGQTNADFSDYLIYKYYFLFDQLGIEFYLPR</sequence>
<name>A0A150XRT5_ROSEK</name>
<dbReference type="Proteomes" id="UP000075583">
    <property type="component" value="Unassembled WGS sequence"/>
</dbReference>
<dbReference type="InterPro" id="IPR001375">
    <property type="entry name" value="Peptidase_S9_cat"/>
</dbReference>
<comment type="catalytic activity">
    <reaction evidence="1">
        <text>Hydrolysis of Pro-|-Xaa &gt;&gt; Ala-|-Xaa in oligopeptides.</text>
        <dbReference type="EC" id="3.4.21.26"/>
    </reaction>
</comment>
<dbReference type="Pfam" id="PF00326">
    <property type="entry name" value="Peptidase_S9"/>
    <property type="match status" value="1"/>
</dbReference>
<dbReference type="Pfam" id="PF02897">
    <property type="entry name" value="Peptidase_S9_N"/>
    <property type="match status" value="1"/>
</dbReference>
<dbReference type="PROSITE" id="PS00708">
    <property type="entry name" value="PRO_ENDOPEP_SER"/>
    <property type="match status" value="1"/>
</dbReference>
<dbReference type="GO" id="GO:0006508">
    <property type="term" value="P:proteolysis"/>
    <property type="evidence" value="ECO:0007669"/>
    <property type="project" value="UniProtKB-KW"/>
</dbReference>
<comment type="similarity">
    <text evidence="2">Belongs to the peptidase S9A family.</text>
</comment>
<dbReference type="Gene3D" id="2.130.10.120">
    <property type="entry name" value="Prolyl oligopeptidase, N-terminal domain"/>
    <property type="match status" value="1"/>
</dbReference>
<evidence type="ECO:0000256" key="1">
    <source>
        <dbReference type="ARBA" id="ARBA00001070"/>
    </source>
</evidence>
<dbReference type="AlphaFoldDB" id="A0A150XRT5"/>
<dbReference type="Gene3D" id="3.40.50.1820">
    <property type="entry name" value="alpha/beta hydrolase"/>
    <property type="match status" value="1"/>
</dbReference>
<keyword evidence="6" id="KW-0720">Serine protease</keyword>
<evidence type="ECO:0000256" key="4">
    <source>
        <dbReference type="ARBA" id="ARBA00022670"/>
    </source>
</evidence>
<dbReference type="InterPro" id="IPR051167">
    <property type="entry name" value="Prolyl_oligopep/macrocyclase"/>
</dbReference>
<dbReference type="PANTHER" id="PTHR42881:SF2">
    <property type="entry name" value="PROLYL ENDOPEPTIDASE"/>
    <property type="match status" value="1"/>
</dbReference>
<comment type="caution">
    <text evidence="9">The sequence shown here is derived from an EMBL/GenBank/DDBJ whole genome shotgun (WGS) entry which is preliminary data.</text>
</comment>
<proteinExistence type="inferred from homology"/>
<dbReference type="InterPro" id="IPR002471">
    <property type="entry name" value="Pept_S9_AS"/>
</dbReference>
<dbReference type="EMBL" id="LQZQ01000002">
    <property type="protein sequence ID" value="KYG81467.1"/>
    <property type="molecule type" value="Genomic_DNA"/>
</dbReference>
<evidence type="ECO:0000259" key="8">
    <source>
        <dbReference type="Pfam" id="PF02897"/>
    </source>
</evidence>
<dbReference type="PRINTS" id="PR00862">
    <property type="entry name" value="PROLIGOPTASE"/>
</dbReference>
<dbReference type="SUPFAM" id="SSF53474">
    <property type="entry name" value="alpha/beta-Hydrolases"/>
    <property type="match status" value="1"/>
</dbReference>
<organism evidence="9 10">
    <name type="scientific">Roseivirga ehrenbergii (strain DSM 102268 / JCM 13514 / KCTC 12282 / NCIMB 14502 / KMM 6017)</name>
    <dbReference type="NCBI Taxonomy" id="279360"/>
    <lineage>
        <taxon>Bacteria</taxon>
        <taxon>Pseudomonadati</taxon>
        <taxon>Bacteroidota</taxon>
        <taxon>Cytophagia</taxon>
        <taxon>Cytophagales</taxon>
        <taxon>Roseivirgaceae</taxon>
        <taxon>Roseivirga</taxon>
    </lineage>
</organism>
<evidence type="ECO:0000259" key="7">
    <source>
        <dbReference type="Pfam" id="PF00326"/>
    </source>
</evidence>
<dbReference type="InterPro" id="IPR029058">
    <property type="entry name" value="AB_hydrolase_fold"/>
</dbReference>
<accession>A0A150XRT5</accession>
<reference evidence="9" key="1">
    <citation type="submission" date="2016-01" db="EMBL/GenBank/DDBJ databases">
        <title>Genome sequencing of Roseivirga ehrenbergii KMM 6017.</title>
        <authorList>
            <person name="Selvaratnam C."/>
            <person name="Thevarajoo S."/>
            <person name="Goh K.M."/>
            <person name="Ee R."/>
            <person name="Chan K.-G."/>
            <person name="Chong C.S."/>
        </authorList>
    </citation>
    <scope>NUCLEOTIDE SEQUENCE [LARGE SCALE GENOMIC DNA]</scope>
    <source>
        <strain evidence="9">KMM 6017</strain>
    </source>
</reference>
<keyword evidence="4" id="KW-0645">Protease</keyword>
<dbReference type="PANTHER" id="PTHR42881">
    <property type="entry name" value="PROLYL ENDOPEPTIDASE"/>
    <property type="match status" value="1"/>
</dbReference>
<dbReference type="GO" id="GO:0004252">
    <property type="term" value="F:serine-type endopeptidase activity"/>
    <property type="evidence" value="ECO:0007669"/>
    <property type="project" value="UniProtKB-EC"/>
</dbReference>
<feature type="domain" description="Peptidase S9 prolyl oligopeptidase catalytic" evidence="7">
    <location>
        <begin position="505"/>
        <end position="719"/>
    </location>
</feature>
<evidence type="ECO:0000256" key="5">
    <source>
        <dbReference type="ARBA" id="ARBA00022801"/>
    </source>
</evidence>
<dbReference type="RefSeq" id="WP_062588419.1">
    <property type="nucleotide sequence ID" value="NZ_LQZQ01000002.1"/>
</dbReference>
<evidence type="ECO:0000256" key="6">
    <source>
        <dbReference type="ARBA" id="ARBA00022825"/>
    </source>
</evidence>
<dbReference type="InterPro" id="IPR023302">
    <property type="entry name" value="Pept_S9A_N"/>
</dbReference>
<evidence type="ECO:0000313" key="9">
    <source>
        <dbReference type="EMBL" id="KYG81467.1"/>
    </source>
</evidence>
<dbReference type="STRING" id="279360.MB14_12800"/>
<dbReference type="EC" id="3.4.21.26" evidence="3"/>
<keyword evidence="5" id="KW-0378">Hydrolase</keyword>
<keyword evidence="10" id="KW-1185">Reference proteome</keyword>
<dbReference type="GO" id="GO:0070012">
    <property type="term" value="F:oligopeptidase activity"/>
    <property type="evidence" value="ECO:0007669"/>
    <property type="project" value="TreeGrafter"/>
</dbReference>
<dbReference type="SUPFAM" id="SSF50993">
    <property type="entry name" value="Peptidase/esterase 'gauge' domain"/>
    <property type="match status" value="1"/>
</dbReference>
<evidence type="ECO:0000313" key="10">
    <source>
        <dbReference type="Proteomes" id="UP000075583"/>
    </source>
</evidence>
<evidence type="ECO:0000256" key="2">
    <source>
        <dbReference type="ARBA" id="ARBA00005228"/>
    </source>
</evidence>
<feature type="domain" description="Peptidase S9A N-terminal" evidence="8">
    <location>
        <begin position="29"/>
        <end position="443"/>
    </location>
</feature>
<dbReference type="InterPro" id="IPR002470">
    <property type="entry name" value="Peptidase_S9A"/>
</dbReference>